<sequence>MLLQQNQLSPTTTTRTYATGTENNDNENVFTDPVAQKILTNAKILEVFRETISLMEKKGYIDTSDPKNMSGNISSWKLMKMIADSDFKAQAARVQQVMKEEGVELNPGDLLRLSRLYNQYIKP</sequence>
<keyword evidence="3" id="KW-1185">Reference proteome</keyword>
<evidence type="ECO:0000313" key="3">
    <source>
        <dbReference type="Proteomes" id="UP000188320"/>
    </source>
</evidence>
<protein>
    <submittedName>
        <fullName evidence="2">Uncharacterized protein</fullName>
    </submittedName>
</protein>
<reference evidence="3" key="1">
    <citation type="submission" date="2017-01" db="EMBL/GenBank/DDBJ databases">
        <authorList>
            <person name="Wang Y."/>
            <person name="White M."/>
            <person name="Kvist S."/>
            <person name="Moncalvo J.-M."/>
        </authorList>
    </citation>
    <scope>NUCLEOTIDE SEQUENCE [LARGE SCALE GENOMIC DNA]</scope>
    <source>
        <strain evidence="3">COL-18-3</strain>
    </source>
</reference>
<accession>A0A1R1PW47</accession>
<dbReference type="AlphaFoldDB" id="A0A1R1PW47"/>
<comment type="caution">
    <text evidence="2">The sequence shown here is derived from an EMBL/GenBank/DDBJ whole genome shotgun (WGS) entry which is preliminary data.</text>
</comment>
<dbReference type="EMBL" id="LSSK01000104">
    <property type="protein sequence ID" value="OMH85195.1"/>
    <property type="molecule type" value="Genomic_DNA"/>
</dbReference>
<feature type="compositionally biased region" description="Polar residues" evidence="1">
    <location>
        <begin position="1"/>
        <end position="10"/>
    </location>
</feature>
<evidence type="ECO:0000313" key="2">
    <source>
        <dbReference type="EMBL" id="OMH85195.1"/>
    </source>
</evidence>
<dbReference type="Proteomes" id="UP000188320">
    <property type="component" value="Unassembled WGS sequence"/>
</dbReference>
<name>A0A1R1PW47_ZANCU</name>
<proteinExistence type="predicted"/>
<dbReference type="OrthoDB" id="10008801at2759"/>
<feature type="compositionally biased region" description="Low complexity" evidence="1">
    <location>
        <begin position="11"/>
        <end position="21"/>
    </location>
</feature>
<organism evidence="2 3">
    <name type="scientific">Zancudomyces culisetae</name>
    <name type="common">Gut fungus</name>
    <name type="synonym">Smittium culisetae</name>
    <dbReference type="NCBI Taxonomy" id="1213189"/>
    <lineage>
        <taxon>Eukaryota</taxon>
        <taxon>Fungi</taxon>
        <taxon>Fungi incertae sedis</taxon>
        <taxon>Zoopagomycota</taxon>
        <taxon>Kickxellomycotina</taxon>
        <taxon>Harpellomycetes</taxon>
        <taxon>Harpellales</taxon>
        <taxon>Legeriomycetaceae</taxon>
        <taxon>Zancudomyces</taxon>
    </lineage>
</organism>
<evidence type="ECO:0000256" key="1">
    <source>
        <dbReference type="SAM" id="MobiDB-lite"/>
    </source>
</evidence>
<gene>
    <name evidence="2" type="ORF">AX774_g1256</name>
</gene>
<feature type="region of interest" description="Disordered" evidence="1">
    <location>
        <begin position="1"/>
        <end position="25"/>
    </location>
</feature>